<protein>
    <submittedName>
        <fullName evidence="2">Uncharacterized protein</fullName>
    </submittedName>
</protein>
<organism evidence="2">
    <name type="scientific">marine sediment metagenome</name>
    <dbReference type="NCBI Taxonomy" id="412755"/>
    <lineage>
        <taxon>unclassified sequences</taxon>
        <taxon>metagenomes</taxon>
        <taxon>ecological metagenomes</taxon>
    </lineage>
</organism>
<feature type="transmembrane region" description="Helical" evidence="1">
    <location>
        <begin position="137"/>
        <end position="154"/>
    </location>
</feature>
<evidence type="ECO:0000256" key="1">
    <source>
        <dbReference type="SAM" id="Phobius"/>
    </source>
</evidence>
<keyword evidence="1" id="KW-0472">Membrane</keyword>
<dbReference type="AlphaFoldDB" id="A0A0F9EED8"/>
<sequence length="377" mass="43580">ILITIKLIFQKINIERFNKKLLDFIILLSGIFLFLLPYLLSYFGDYTLVGWWVFNRSSLTEAFGINHSSDPTAFFFGFLFIFGARLGFVALFFIIGLLLFPIISPPSKEYRLLIIAIIAFFPLFPQSMYFYQALAPIIVIIAGINMYYLFKLIGNKFSHIINIFKKRDFKKSKKLKSILLLSFIFSNAILVGSIQYYRSLGEGNAISVNTINLTRYLDQKSKSLTVVSSNVYLSDQINAYSTHIISFPMNPKIFLAFYPQYKVEIKIEIRNVERSLSGLIKLFRYGPFISNSTFLTRNINNILFVKYQNNNTLPNFTELNEIYKFDYFIYKQGDNWALLDLLISEGFVNLINEFGVLKLYLISLSQSESDVISLLNS</sequence>
<feature type="transmembrane region" description="Helical" evidence="1">
    <location>
        <begin position="175"/>
        <end position="197"/>
    </location>
</feature>
<accession>A0A0F9EED8</accession>
<name>A0A0F9EED8_9ZZZZ</name>
<feature type="non-terminal residue" evidence="2">
    <location>
        <position position="1"/>
    </location>
</feature>
<dbReference type="EMBL" id="LAZR01027785">
    <property type="protein sequence ID" value="KKL64626.1"/>
    <property type="molecule type" value="Genomic_DNA"/>
</dbReference>
<keyword evidence="1" id="KW-0812">Transmembrane</keyword>
<comment type="caution">
    <text evidence="2">The sequence shown here is derived from an EMBL/GenBank/DDBJ whole genome shotgun (WGS) entry which is preliminary data.</text>
</comment>
<evidence type="ECO:0000313" key="2">
    <source>
        <dbReference type="EMBL" id="KKL64626.1"/>
    </source>
</evidence>
<keyword evidence="1" id="KW-1133">Transmembrane helix</keyword>
<feature type="transmembrane region" description="Helical" evidence="1">
    <location>
        <begin position="21"/>
        <end position="43"/>
    </location>
</feature>
<proteinExistence type="predicted"/>
<reference evidence="2" key="1">
    <citation type="journal article" date="2015" name="Nature">
        <title>Complex archaea that bridge the gap between prokaryotes and eukaryotes.</title>
        <authorList>
            <person name="Spang A."/>
            <person name="Saw J.H."/>
            <person name="Jorgensen S.L."/>
            <person name="Zaremba-Niedzwiedzka K."/>
            <person name="Martijn J."/>
            <person name="Lind A.E."/>
            <person name="van Eijk R."/>
            <person name="Schleper C."/>
            <person name="Guy L."/>
            <person name="Ettema T.J."/>
        </authorList>
    </citation>
    <scope>NUCLEOTIDE SEQUENCE</scope>
</reference>
<gene>
    <name evidence="2" type="ORF">LCGC14_2163090</name>
</gene>
<feature type="transmembrane region" description="Helical" evidence="1">
    <location>
        <begin position="112"/>
        <end position="131"/>
    </location>
</feature>
<feature type="transmembrane region" description="Helical" evidence="1">
    <location>
        <begin position="73"/>
        <end position="100"/>
    </location>
</feature>